<evidence type="ECO:0000256" key="4">
    <source>
        <dbReference type="SAM" id="Phobius"/>
    </source>
</evidence>
<evidence type="ECO:0000313" key="7">
    <source>
        <dbReference type="Proteomes" id="UP001168098"/>
    </source>
</evidence>
<keyword evidence="1" id="KW-0547">Nucleotide-binding</keyword>
<dbReference type="PANTHER" id="PTHR12486:SF5">
    <property type="entry name" value="ADENOSINE 5'-MONOPHOSPHORAMIDASE HINT3"/>
    <property type="match status" value="1"/>
</dbReference>
<evidence type="ECO:0000256" key="3">
    <source>
        <dbReference type="PROSITE-ProRule" id="PRU00464"/>
    </source>
</evidence>
<keyword evidence="2" id="KW-0378">Hydrolase</keyword>
<protein>
    <recommendedName>
        <fullName evidence="5">HIT domain-containing protein</fullName>
    </recommendedName>
</protein>
<sequence>MAGASSPCIFCQIARSYTSTTLLHSDDKVVAFQDINPSAFRHYLVIPVEHIATVKDLQRRAEDYSLVGHMLNVGQTLLHRDAPHSMEYRLQLPPLAVGVSKSHVLLKTWAFISLHLTVLTICTSIVWHFLSHLDGNM</sequence>
<feature type="domain" description="HIT" evidence="5">
    <location>
        <begin position="9"/>
        <end position="57"/>
    </location>
</feature>
<keyword evidence="4" id="KW-0472">Membrane</keyword>
<evidence type="ECO:0000256" key="1">
    <source>
        <dbReference type="ARBA" id="ARBA00022741"/>
    </source>
</evidence>
<dbReference type="PROSITE" id="PS51084">
    <property type="entry name" value="HIT_2"/>
    <property type="match status" value="1"/>
</dbReference>
<comment type="caution">
    <text evidence="3">Lacks conserved residue(s) required for the propagation of feature annotation.</text>
</comment>
<accession>A0AA39E3F3</accession>
<dbReference type="SUPFAM" id="SSF54197">
    <property type="entry name" value="HIT-like"/>
    <property type="match status" value="1"/>
</dbReference>
<dbReference type="AlphaFoldDB" id="A0AA39E3F3"/>
<dbReference type="Gene3D" id="3.30.428.10">
    <property type="entry name" value="HIT-like"/>
    <property type="match status" value="1"/>
</dbReference>
<keyword evidence="7" id="KW-1185">Reference proteome</keyword>
<dbReference type="GO" id="GO:0047627">
    <property type="term" value="F:adenylylsulfatase activity"/>
    <property type="evidence" value="ECO:0007669"/>
    <property type="project" value="UniProtKB-ARBA"/>
</dbReference>
<evidence type="ECO:0000256" key="2">
    <source>
        <dbReference type="ARBA" id="ARBA00022801"/>
    </source>
</evidence>
<evidence type="ECO:0000313" key="6">
    <source>
        <dbReference type="EMBL" id="KAJ9706898.1"/>
    </source>
</evidence>
<dbReference type="EMBL" id="JARBHA010000002">
    <property type="protein sequence ID" value="KAJ9706898.1"/>
    <property type="molecule type" value="Genomic_DNA"/>
</dbReference>
<organism evidence="6 7">
    <name type="scientific">Vitis rotundifolia</name>
    <name type="common">Muscadine grape</name>
    <dbReference type="NCBI Taxonomy" id="103349"/>
    <lineage>
        <taxon>Eukaryota</taxon>
        <taxon>Viridiplantae</taxon>
        <taxon>Streptophyta</taxon>
        <taxon>Embryophyta</taxon>
        <taxon>Tracheophyta</taxon>
        <taxon>Spermatophyta</taxon>
        <taxon>Magnoliopsida</taxon>
        <taxon>eudicotyledons</taxon>
        <taxon>Gunneridae</taxon>
        <taxon>Pentapetalae</taxon>
        <taxon>rosids</taxon>
        <taxon>Vitales</taxon>
        <taxon>Vitaceae</taxon>
        <taxon>Viteae</taxon>
        <taxon>Vitis</taxon>
    </lineage>
</organism>
<comment type="caution">
    <text evidence="6">The sequence shown here is derived from an EMBL/GenBank/DDBJ whole genome shotgun (WGS) entry which is preliminary data.</text>
</comment>
<dbReference type="InterPro" id="IPR036265">
    <property type="entry name" value="HIT-like_sf"/>
</dbReference>
<dbReference type="GO" id="GO:0000166">
    <property type="term" value="F:nucleotide binding"/>
    <property type="evidence" value="ECO:0007669"/>
    <property type="project" value="UniProtKB-KW"/>
</dbReference>
<dbReference type="Proteomes" id="UP001168098">
    <property type="component" value="Unassembled WGS sequence"/>
</dbReference>
<evidence type="ECO:0000259" key="5">
    <source>
        <dbReference type="PROSITE" id="PS51084"/>
    </source>
</evidence>
<keyword evidence="4" id="KW-1133">Transmembrane helix</keyword>
<gene>
    <name evidence="6" type="ORF">PVL29_002054</name>
</gene>
<dbReference type="Pfam" id="PF11969">
    <property type="entry name" value="DcpS_C"/>
    <property type="match status" value="1"/>
</dbReference>
<keyword evidence="4" id="KW-0812">Transmembrane</keyword>
<dbReference type="InterPro" id="IPR011146">
    <property type="entry name" value="HIT-like"/>
</dbReference>
<feature type="transmembrane region" description="Helical" evidence="4">
    <location>
        <begin position="109"/>
        <end position="130"/>
    </location>
</feature>
<name>A0AA39E3F3_VITRO</name>
<reference evidence="6 7" key="1">
    <citation type="journal article" date="2023" name="BMC Biotechnol.">
        <title>Vitis rotundifolia cv Carlos genome sequencing.</title>
        <authorList>
            <person name="Huff M."/>
            <person name="Hulse-Kemp A."/>
            <person name="Scheffler B."/>
            <person name="Youngblood R."/>
            <person name="Simpson S."/>
            <person name="Babiker E."/>
            <person name="Staton M."/>
        </authorList>
    </citation>
    <scope>NUCLEOTIDE SEQUENCE [LARGE SCALE GENOMIC DNA]</scope>
    <source>
        <tissue evidence="6">Leaf</tissue>
    </source>
</reference>
<dbReference type="PANTHER" id="PTHR12486">
    <property type="entry name" value="APRATAXIN-RELATED"/>
    <property type="match status" value="1"/>
</dbReference>
<proteinExistence type="predicted"/>